<protein>
    <submittedName>
        <fullName evidence="2">Uncharacterized protein</fullName>
    </submittedName>
</protein>
<dbReference type="Proteomes" id="UP001154078">
    <property type="component" value="Chromosome 9"/>
</dbReference>
<name>A0A9P0BIU8_BRAAE</name>
<feature type="region of interest" description="Disordered" evidence="1">
    <location>
        <begin position="21"/>
        <end position="79"/>
    </location>
</feature>
<proteinExistence type="predicted"/>
<evidence type="ECO:0000256" key="1">
    <source>
        <dbReference type="SAM" id="MobiDB-lite"/>
    </source>
</evidence>
<gene>
    <name evidence="2" type="ORF">MELIAE_LOCUS12839</name>
</gene>
<evidence type="ECO:0000313" key="2">
    <source>
        <dbReference type="EMBL" id="CAH0564236.1"/>
    </source>
</evidence>
<dbReference type="AlphaFoldDB" id="A0A9P0BIU8"/>
<dbReference type="OrthoDB" id="7675944at2759"/>
<sequence>MFVKLIEIYDSMSGHCKTASRLRSKSNSFRSYPFRKHRRTNPKSNPSLGKYRVKGHHDLDQYNEKPQPKTKTSIDNCKSKTRRTRKYAFTRAKKLNICHKSSNSAVEESVESTPKERSRSNTVARKMSIKTPSRLNIATKRSMGDSLSRSRSRTLSKIPRKRLPLRRSSRNMSRTNNHGLRPRSRSQMETKKSKASGTNLVAKIEKVSKTVLNNKISGNSMKTKSSMCQCDSPVSSNEKLFSVNRISAELRSSKRNLCRRCGNAISVENTAESLEEVGSKIVKSEVNNSVSTLNSTQKNSLSKLEKLGQSQSQVSMPSRNVSPSVSEHVLKLEKKQSRRKKKASDVNIADLKNVKVEIKQENVEKVPLKRKISRKRLHTNPFINFLRQFKKNHQNWHTCKVAIEGSRKWCAMADKERMRFALPGFSNTITFGPIIHKSKQKKLMKKAANKAAKPSRRKSVNRRAKSSGRQQQVK</sequence>
<organism evidence="2 3">
    <name type="scientific">Brassicogethes aeneus</name>
    <name type="common">Rape pollen beetle</name>
    <name type="synonym">Meligethes aeneus</name>
    <dbReference type="NCBI Taxonomy" id="1431903"/>
    <lineage>
        <taxon>Eukaryota</taxon>
        <taxon>Metazoa</taxon>
        <taxon>Ecdysozoa</taxon>
        <taxon>Arthropoda</taxon>
        <taxon>Hexapoda</taxon>
        <taxon>Insecta</taxon>
        <taxon>Pterygota</taxon>
        <taxon>Neoptera</taxon>
        <taxon>Endopterygota</taxon>
        <taxon>Coleoptera</taxon>
        <taxon>Polyphaga</taxon>
        <taxon>Cucujiformia</taxon>
        <taxon>Nitidulidae</taxon>
        <taxon>Meligethinae</taxon>
        <taxon>Brassicogethes</taxon>
    </lineage>
</organism>
<feature type="region of interest" description="Disordered" evidence="1">
    <location>
        <begin position="437"/>
        <end position="474"/>
    </location>
</feature>
<feature type="compositionally biased region" description="Basic residues" evidence="1">
    <location>
        <begin position="150"/>
        <end position="169"/>
    </location>
</feature>
<evidence type="ECO:0000313" key="3">
    <source>
        <dbReference type="Proteomes" id="UP001154078"/>
    </source>
</evidence>
<feature type="region of interest" description="Disordered" evidence="1">
    <location>
        <begin position="141"/>
        <end position="197"/>
    </location>
</feature>
<keyword evidence="3" id="KW-1185">Reference proteome</keyword>
<reference evidence="2" key="1">
    <citation type="submission" date="2021-12" db="EMBL/GenBank/DDBJ databases">
        <authorList>
            <person name="King R."/>
        </authorList>
    </citation>
    <scope>NUCLEOTIDE SEQUENCE</scope>
</reference>
<accession>A0A9P0BIU8</accession>
<dbReference type="EMBL" id="OV121140">
    <property type="protein sequence ID" value="CAH0564236.1"/>
    <property type="molecule type" value="Genomic_DNA"/>
</dbReference>
<feature type="compositionally biased region" description="Basic and acidic residues" evidence="1">
    <location>
        <begin position="56"/>
        <end position="67"/>
    </location>
</feature>
<feature type="compositionally biased region" description="Basic residues" evidence="1">
    <location>
        <begin position="437"/>
        <end position="466"/>
    </location>
</feature>
<feature type="region of interest" description="Disordered" evidence="1">
    <location>
        <begin position="101"/>
        <end position="123"/>
    </location>
</feature>
<feature type="region of interest" description="Disordered" evidence="1">
    <location>
        <begin position="290"/>
        <end position="328"/>
    </location>
</feature>
<feature type="compositionally biased region" description="Polar residues" evidence="1">
    <location>
        <begin position="290"/>
        <end position="325"/>
    </location>
</feature>